<dbReference type="InterPro" id="IPR037026">
    <property type="entry name" value="Vgr_OB-fold_dom_sf"/>
</dbReference>
<dbReference type="InterPro" id="IPR006531">
    <property type="entry name" value="Gp5/Vgr_OB"/>
</dbReference>
<dbReference type="Proteomes" id="UP000198870">
    <property type="component" value="Unassembled WGS sequence"/>
</dbReference>
<dbReference type="Gene3D" id="6.20.150.10">
    <property type="match status" value="1"/>
</dbReference>
<dbReference type="STRING" id="419481.SAMN05216233_10149"/>
<keyword evidence="3" id="KW-1185">Reference proteome</keyword>
<dbReference type="EMBL" id="FMUX01000001">
    <property type="protein sequence ID" value="SCX75636.1"/>
    <property type="molecule type" value="Genomic_DNA"/>
</dbReference>
<evidence type="ECO:0000313" key="2">
    <source>
        <dbReference type="EMBL" id="SCX75636.1"/>
    </source>
</evidence>
<gene>
    <name evidence="2" type="ORF">SAMN05216233_10149</name>
</gene>
<dbReference type="InterPro" id="IPR013046">
    <property type="entry name" value="GpV/Gp45"/>
</dbReference>
<feature type="domain" description="Gp5/Type VI secretion system Vgr protein OB-fold" evidence="1">
    <location>
        <begin position="22"/>
        <end position="86"/>
    </location>
</feature>
<evidence type="ECO:0000259" key="1">
    <source>
        <dbReference type="Pfam" id="PF04717"/>
    </source>
</evidence>
<dbReference type="Gene3D" id="2.40.50.230">
    <property type="entry name" value="Gp5 N-terminal domain"/>
    <property type="match status" value="1"/>
</dbReference>
<evidence type="ECO:0000313" key="3">
    <source>
        <dbReference type="Proteomes" id="UP000198870"/>
    </source>
</evidence>
<proteinExistence type="predicted"/>
<dbReference type="NCBIfam" id="TIGR01644">
    <property type="entry name" value="phage_P2_V"/>
    <property type="match status" value="1"/>
</dbReference>
<reference evidence="2 3" key="1">
    <citation type="submission" date="2016-10" db="EMBL/GenBank/DDBJ databases">
        <authorList>
            <person name="de Groot N.N."/>
        </authorList>
    </citation>
    <scope>NUCLEOTIDE SEQUENCE [LARGE SCALE GENOMIC DNA]</scope>
    <source>
        <strain evidence="2 3">AA1</strain>
    </source>
</reference>
<dbReference type="Pfam" id="PF04717">
    <property type="entry name" value="Phage_base_V"/>
    <property type="match status" value="1"/>
</dbReference>
<dbReference type="OrthoDB" id="4931325at2"/>
<sequence>MMAELEYRIAELERRLRSLLLMGTVRELDEKTARVRIASGGLVTDWLPWLTRRAGPDGEWWAPEPGEQVMLLCPCGDPALGVALPGIPRDEFPAPADTKTVHRTVYQDGAVTQYDREGHALSATIPGTIDGTCNGNASLTSGGKVTVKGAGGIIHDGDDTGACLGTVNGHCICPFTGTPHIHVSASVTSTK</sequence>
<name>A0A1G5ACL8_9BACT</name>
<protein>
    <submittedName>
        <fullName evidence="2">Phage baseplate assembly protein V</fullName>
    </submittedName>
</protein>
<dbReference type="AlphaFoldDB" id="A0A1G5ACL8"/>
<accession>A0A1G5ACL8</accession>
<dbReference type="RefSeq" id="WP_092207100.1">
    <property type="nucleotide sequence ID" value="NZ_FMUX01000001.1"/>
</dbReference>
<organism evidence="2 3">
    <name type="scientific">Desulfoluna spongiiphila</name>
    <dbReference type="NCBI Taxonomy" id="419481"/>
    <lineage>
        <taxon>Bacteria</taxon>
        <taxon>Pseudomonadati</taxon>
        <taxon>Thermodesulfobacteriota</taxon>
        <taxon>Desulfobacteria</taxon>
        <taxon>Desulfobacterales</taxon>
        <taxon>Desulfolunaceae</taxon>
        <taxon>Desulfoluna</taxon>
    </lineage>
</organism>